<evidence type="ECO:0000313" key="1">
    <source>
        <dbReference type="EMBL" id="CAF1481997.1"/>
    </source>
</evidence>
<accession>A0A815RV72</accession>
<organism evidence="1 2">
    <name type="scientific">Adineta steineri</name>
    <dbReference type="NCBI Taxonomy" id="433720"/>
    <lineage>
        <taxon>Eukaryota</taxon>
        <taxon>Metazoa</taxon>
        <taxon>Spiralia</taxon>
        <taxon>Gnathifera</taxon>
        <taxon>Rotifera</taxon>
        <taxon>Eurotatoria</taxon>
        <taxon>Bdelloidea</taxon>
        <taxon>Adinetida</taxon>
        <taxon>Adinetidae</taxon>
        <taxon>Adineta</taxon>
    </lineage>
</organism>
<evidence type="ECO:0000313" key="2">
    <source>
        <dbReference type="Proteomes" id="UP000663860"/>
    </source>
</evidence>
<proteinExistence type="predicted"/>
<reference evidence="1" key="1">
    <citation type="submission" date="2021-02" db="EMBL/GenBank/DDBJ databases">
        <authorList>
            <person name="Nowell W R."/>
        </authorList>
    </citation>
    <scope>NUCLEOTIDE SEQUENCE</scope>
</reference>
<dbReference type="EMBL" id="CAJNOE010002426">
    <property type="protein sequence ID" value="CAF1481997.1"/>
    <property type="molecule type" value="Genomic_DNA"/>
</dbReference>
<comment type="caution">
    <text evidence="1">The sequence shown here is derived from an EMBL/GenBank/DDBJ whole genome shotgun (WGS) entry which is preliminary data.</text>
</comment>
<dbReference type="AlphaFoldDB" id="A0A815RV72"/>
<gene>
    <name evidence="1" type="ORF">IZO911_LOCUS44031</name>
</gene>
<feature type="non-terminal residue" evidence="1">
    <location>
        <position position="1"/>
    </location>
</feature>
<protein>
    <submittedName>
        <fullName evidence="1">Uncharacterized protein</fullName>
    </submittedName>
</protein>
<dbReference type="Proteomes" id="UP000663860">
    <property type="component" value="Unassembled WGS sequence"/>
</dbReference>
<sequence length="208" mass="24174">SHYQSIACIPNSSDAFFALTTSGSRTNIERWSFLSASLIKRWYHDIFESDDRLISCIRANETCLAISSLIKRWYHDIFESDDRLISCIRANETCLAICIKQQKTEKGSQNQNEQWRVDIFDFTLVRMYRGVNLKAGGLGTYITPFDDRSWLAINGNDIWLLGEQGECVEEKRINEREQLHNIIVKDEDSNKQRQYIVKMGKPAELRII</sequence>
<name>A0A815RV72_9BILA</name>